<dbReference type="InterPro" id="IPR051472">
    <property type="entry name" value="T3SS_Stator/FliH"/>
</dbReference>
<evidence type="ECO:0000256" key="7">
    <source>
        <dbReference type="ARBA" id="ARBA00023225"/>
    </source>
</evidence>
<sequence length="251" mass="27835">MSLSNNANTNAPNLTGKVVIGMDSPGPDQMTIQELEGKRQLLWDDATNNEYLDRVKRKAMEAAKEIKMLAELEAEALRATARHDGYAEGVAQAQEDINSHIQDISTQGEALLAKIGAYGTTIFEDRREDILNLIRLAVEKTLKVEIDEKRMASLESLMSEALDRIESQRQLTIKCHPEDVTGLEEYLRAIQDRNPSLQYWTVRGDASIESGGVVIEGAGGKVDNTIDTRWESVEPILDQLAVQITVDNNKG</sequence>
<protein>
    <recommendedName>
        <fullName evidence="3">Flagellar assembly protein FliH</fullName>
    </recommendedName>
</protein>
<dbReference type="RefSeq" id="WP_281762768.1">
    <property type="nucleotide sequence ID" value="NZ_AP026709.1"/>
</dbReference>
<evidence type="ECO:0000256" key="6">
    <source>
        <dbReference type="ARBA" id="ARBA00022927"/>
    </source>
</evidence>
<evidence type="ECO:0000256" key="2">
    <source>
        <dbReference type="ARBA" id="ARBA00006602"/>
    </source>
</evidence>
<dbReference type="SUPFAM" id="SSF160527">
    <property type="entry name" value="V-type ATPase subunit E-like"/>
    <property type="match status" value="1"/>
</dbReference>
<feature type="domain" description="Flagellar assembly protein FliH/Type III secretion system HrpE" evidence="9">
    <location>
        <begin position="106"/>
        <end position="232"/>
    </location>
</feature>
<evidence type="ECO:0000256" key="8">
    <source>
        <dbReference type="SAM" id="Coils"/>
    </source>
</evidence>
<dbReference type="Pfam" id="PF02108">
    <property type="entry name" value="FliH"/>
    <property type="match status" value="1"/>
</dbReference>
<keyword evidence="10" id="KW-0969">Cilium</keyword>
<dbReference type="EMBL" id="AP026709">
    <property type="protein sequence ID" value="BDQ36894.1"/>
    <property type="molecule type" value="Genomic_DNA"/>
</dbReference>
<organism evidence="10 11">
    <name type="scientific">Pseudodesulfovibrio nedwellii</name>
    <dbReference type="NCBI Taxonomy" id="2973072"/>
    <lineage>
        <taxon>Bacteria</taxon>
        <taxon>Pseudomonadati</taxon>
        <taxon>Thermodesulfobacteriota</taxon>
        <taxon>Desulfovibrionia</taxon>
        <taxon>Desulfovibrionales</taxon>
        <taxon>Desulfovibrionaceae</taxon>
    </lineage>
</organism>
<evidence type="ECO:0000313" key="11">
    <source>
        <dbReference type="Proteomes" id="UP001317742"/>
    </source>
</evidence>
<evidence type="ECO:0000259" key="9">
    <source>
        <dbReference type="Pfam" id="PF02108"/>
    </source>
</evidence>
<dbReference type="Gene3D" id="3.30.2320.30">
    <property type="entry name" value="ATP synthase, E subunit, C-terminal"/>
    <property type="match status" value="1"/>
</dbReference>
<evidence type="ECO:0000256" key="4">
    <source>
        <dbReference type="ARBA" id="ARBA00022448"/>
    </source>
</evidence>
<evidence type="ECO:0000313" key="10">
    <source>
        <dbReference type="EMBL" id="BDQ36894.1"/>
    </source>
</evidence>
<evidence type="ECO:0000256" key="3">
    <source>
        <dbReference type="ARBA" id="ARBA00016507"/>
    </source>
</evidence>
<dbReference type="PANTHER" id="PTHR34982">
    <property type="entry name" value="YOP PROTEINS TRANSLOCATION PROTEIN L"/>
    <property type="match status" value="1"/>
</dbReference>
<reference evidence="10 11" key="1">
    <citation type="submission" date="2022-08" db="EMBL/GenBank/DDBJ databases">
        <title>Genome Sequence of the sulphate-reducing bacterium, Pseudodesulfovibrio sp. SYK.</title>
        <authorList>
            <person name="Kondo R."/>
            <person name="Kataoka T."/>
        </authorList>
    </citation>
    <scope>NUCLEOTIDE SEQUENCE [LARGE SCALE GENOMIC DNA]</scope>
    <source>
        <strain evidence="10 11">SYK</strain>
    </source>
</reference>
<name>A0ABM8AZE2_9BACT</name>
<comment type="function">
    <text evidence="1">Needed for flagellar regrowth and assembly.</text>
</comment>
<keyword evidence="6" id="KW-0653">Protein transport</keyword>
<comment type="similarity">
    <text evidence="2">Belongs to the FliH family.</text>
</comment>
<dbReference type="InterPro" id="IPR038495">
    <property type="entry name" value="ATPase_E_C"/>
</dbReference>
<proteinExistence type="inferred from homology"/>
<keyword evidence="11" id="KW-1185">Reference proteome</keyword>
<keyword evidence="4" id="KW-0813">Transport</keyword>
<evidence type="ECO:0000256" key="1">
    <source>
        <dbReference type="ARBA" id="ARBA00003041"/>
    </source>
</evidence>
<evidence type="ECO:0000256" key="5">
    <source>
        <dbReference type="ARBA" id="ARBA00022795"/>
    </source>
</evidence>
<dbReference type="Proteomes" id="UP001317742">
    <property type="component" value="Chromosome"/>
</dbReference>
<accession>A0ABM8AZE2</accession>
<gene>
    <name evidence="10" type="ORF">SYK_12540</name>
</gene>
<keyword evidence="7" id="KW-1006">Bacterial flagellum protein export</keyword>
<keyword evidence="8" id="KW-0175">Coiled coil</keyword>
<keyword evidence="10" id="KW-0966">Cell projection</keyword>
<feature type="coiled-coil region" evidence="8">
    <location>
        <begin position="52"/>
        <end position="82"/>
    </location>
</feature>
<dbReference type="PANTHER" id="PTHR34982:SF1">
    <property type="entry name" value="FLAGELLAR ASSEMBLY PROTEIN FLIH"/>
    <property type="match status" value="1"/>
</dbReference>
<keyword evidence="10" id="KW-0282">Flagellum</keyword>
<keyword evidence="5" id="KW-1005">Bacterial flagellum biogenesis</keyword>
<dbReference type="InterPro" id="IPR018035">
    <property type="entry name" value="Flagellar_FliH/T3SS_HrpE"/>
</dbReference>